<evidence type="ECO:0000313" key="1">
    <source>
        <dbReference type="EMBL" id="RVW34707.1"/>
    </source>
</evidence>
<sequence length="148" mass="16679">MASSTLASLASMVGYGITRFILPAPAPCSRLDLPPRLARLRCFTTWKLRRRSRQLLKNENFYCSKEAFTSALGTHLLCLGQKRPHLFIGTNGTLWNLGGKVDEAVRDVLRRERDSSVKCILILHEEAMAKDHNGTDYRTQPQHKSLLG</sequence>
<name>A0A438DGV8_VITVI</name>
<dbReference type="AlphaFoldDB" id="A0A438DGV8"/>
<accession>A0A438DGV8</accession>
<evidence type="ECO:0000313" key="2">
    <source>
        <dbReference type="Proteomes" id="UP000288805"/>
    </source>
</evidence>
<proteinExistence type="predicted"/>
<reference evidence="1 2" key="1">
    <citation type="journal article" date="2018" name="PLoS Genet.">
        <title>Population sequencing reveals clonal diversity and ancestral inbreeding in the grapevine cultivar Chardonnay.</title>
        <authorList>
            <person name="Roach M.J."/>
            <person name="Johnson D.L."/>
            <person name="Bohlmann J."/>
            <person name="van Vuuren H.J."/>
            <person name="Jones S.J."/>
            <person name="Pretorius I.S."/>
            <person name="Schmidt S.A."/>
            <person name="Borneman A.R."/>
        </authorList>
    </citation>
    <scope>NUCLEOTIDE SEQUENCE [LARGE SCALE GENOMIC DNA]</scope>
    <source>
        <strain evidence="2">cv. Chardonnay</strain>
        <tissue evidence="1">Leaf</tissue>
    </source>
</reference>
<gene>
    <name evidence="1" type="ORF">CK203_107125</name>
</gene>
<dbReference type="EMBL" id="QGNW01001629">
    <property type="protein sequence ID" value="RVW34707.1"/>
    <property type="molecule type" value="Genomic_DNA"/>
</dbReference>
<protein>
    <submittedName>
        <fullName evidence="1">Uncharacterized protein</fullName>
    </submittedName>
</protein>
<dbReference type="Proteomes" id="UP000288805">
    <property type="component" value="Unassembled WGS sequence"/>
</dbReference>
<comment type="caution">
    <text evidence="1">The sequence shown here is derived from an EMBL/GenBank/DDBJ whole genome shotgun (WGS) entry which is preliminary data.</text>
</comment>
<organism evidence="1 2">
    <name type="scientific">Vitis vinifera</name>
    <name type="common">Grape</name>
    <dbReference type="NCBI Taxonomy" id="29760"/>
    <lineage>
        <taxon>Eukaryota</taxon>
        <taxon>Viridiplantae</taxon>
        <taxon>Streptophyta</taxon>
        <taxon>Embryophyta</taxon>
        <taxon>Tracheophyta</taxon>
        <taxon>Spermatophyta</taxon>
        <taxon>Magnoliopsida</taxon>
        <taxon>eudicotyledons</taxon>
        <taxon>Gunneridae</taxon>
        <taxon>Pentapetalae</taxon>
        <taxon>rosids</taxon>
        <taxon>Vitales</taxon>
        <taxon>Vitaceae</taxon>
        <taxon>Viteae</taxon>
        <taxon>Vitis</taxon>
    </lineage>
</organism>